<evidence type="ECO:0000256" key="6">
    <source>
        <dbReference type="ARBA" id="ARBA00023229"/>
    </source>
</evidence>
<dbReference type="HAMAP" id="MF_00108">
    <property type="entry name" value="IspD"/>
    <property type="match status" value="1"/>
</dbReference>
<dbReference type="PANTHER" id="PTHR32125">
    <property type="entry name" value="2-C-METHYL-D-ERYTHRITOL 4-PHOSPHATE CYTIDYLYLTRANSFERASE, CHLOROPLASTIC"/>
    <property type="match status" value="1"/>
</dbReference>
<protein>
    <recommendedName>
        <fullName evidence="7">2-C-methyl-D-erythritol 4-phosphate cytidylyltransferase</fullName>
        <ecNumber evidence="7">2.7.7.60</ecNumber>
    </recommendedName>
    <alternativeName>
        <fullName evidence="7">4-diphosphocytidyl-2C-methyl-D-erythritol synthase</fullName>
    </alternativeName>
    <alternativeName>
        <fullName evidence="7">MEP cytidylyltransferase</fullName>
        <shortName evidence="7">MCT</shortName>
    </alternativeName>
</protein>
<evidence type="ECO:0000256" key="3">
    <source>
        <dbReference type="ARBA" id="ARBA00009789"/>
    </source>
</evidence>
<dbReference type="InterPro" id="IPR018294">
    <property type="entry name" value="ISPD_synthase_CS"/>
</dbReference>
<dbReference type="AlphaFoldDB" id="A0A1X4NEC1"/>
<feature type="site" description="Positions MEP for the nucleophilic attack" evidence="7">
    <location>
        <position position="154"/>
    </location>
</feature>
<evidence type="ECO:0000256" key="1">
    <source>
        <dbReference type="ARBA" id="ARBA00001282"/>
    </source>
</evidence>
<dbReference type="EMBL" id="JFKC01000027">
    <property type="protein sequence ID" value="OSQ45267.1"/>
    <property type="molecule type" value="Genomic_DNA"/>
</dbReference>
<comment type="similarity">
    <text evidence="3 7">Belongs to the IspD/TarI cytidylyltransferase family. IspD subfamily.</text>
</comment>
<comment type="pathway">
    <text evidence="2 7">Isoprenoid biosynthesis; isopentenyl diphosphate biosynthesis via DXP pathway; isopentenyl diphosphate from 1-deoxy-D-xylulose 5-phosphate: step 2/6.</text>
</comment>
<comment type="catalytic activity">
    <reaction evidence="1 7">
        <text>2-C-methyl-D-erythritol 4-phosphate + CTP + H(+) = 4-CDP-2-C-methyl-D-erythritol + diphosphate</text>
        <dbReference type="Rhea" id="RHEA:13429"/>
        <dbReference type="ChEBI" id="CHEBI:15378"/>
        <dbReference type="ChEBI" id="CHEBI:33019"/>
        <dbReference type="ChEBI" id="CHEBI:37563"/>
        <dbReference type="ChEBI" id="CHEBI:57823"/>
        <dbReference type="ChEBI" id="CHEBI:58262"/>
        <dbReference type="EC" id="2.7.7.60"/>
    </reaction>
</comment>
<evidence type="ECO:0000313" key="8">
    <source>
        <dbReference type="EMBL" id="OSQ45267.1"/>
    </source>
</evidence>
<keyword evidence="6 7" id="KW-0414">Isoprene biosynthesis</keyword>
<keyword evidence="5 7" id="KW-0548">Nucleotidyltransferase</keyword>
<evidence type="ECO:0000256" key="5">
    <source>
        <dbReference type="ARBA" id="ARBA00022695"/>
    </source>
</evidence>
<sequence>MTNAALIVAAGRGSRMMQMTPKQYLLLEGRAVLWHTVQAFLASSDIDHVCVVIHENDRSKYDAAIAGLDDPRLLPPVQGGSSRAASVRLGLEGLRNQAPANVLIHDAARPFCAQELIRAVLRPLPEFDGAFAGLPVVDALWRTDGSEAMTSVSRDGLWRAQTPQAFRFGAIMAAHADGDADAADDVEIACKAGLRICVVEGHEDNFKITSPRDFERAERLISDWTR</sequence>
<comment type="caution">
    <text evidence="8">The sequence shown here is derived from an EMBL/GenBank/DDBJ whole genome shotgun (WGS) entry which is preliminary data.</text>
</comment>
<feature type="site" description="Transition state stabilizer" evidence="7">
    <location>
        <position position="15"/>
    </location>
</feature>
<dbReference type="PANTHER" id="PTHR32125:SF4">
    <property type="entry name" value="2-C-METHYL-D-ERYTHRITOL 4-PHOSPHATE CYTIDYLYLTRANSFERASE, CHLOROPLASTIC"/>
    <property type="match status" value="1"/>
</dbReference>
<keyword evidence="4 7" id="KW-0808">Transferase</keyword>
<dbReference type="OrthoDB" id="9804336at2"/>
<dbReference type="EC" id="2.7.7.60" evidence="7"/>
<reference evidence="8 9" key="1">
    <citation type="submission" date="2014-03" db="EMBL/GenBank/DDBJ databases">
        <title>The draft genome sequence of Marivita geojedonensis KCTC 23882.</title>
        <authorList>
            <person name="Lai Q."/>
            <person name="Shao Z."/>
        </authorList>
    </citation>
    <scope>NUCLEOTIDE SEQUENCE [LARGE SCALE GENOMIC DNA]</scope>
    <source>
        <strain evidence="8 9">DPG-138</strain>
    </source>
</reference>
<dbReference type="InterPro" id="IPR001228">
    <property type="entry name" value="IspD"/>
</dbReference>
<dbReference type="Pfam" id="PF01128">
    <property type="entry name" value="IspD"/>
    <property type="match status" value="1"/>
</dbReference>
<dbReference type="Proteomes" id="UP000193926">
    <property type="component" value="Unassembled WGS sequence"/>
</dbReference>
<evidence type="ECO:0000256" key="4">
    <source>
        <dbReference type="ARBA" id="ARBA00022679"/>
    </source>
</evidence>
<dbReference type="InterPro" id="IPR029044">
    <property type="entry name" value="Nucleotide-diphossugar_trans"/>
</dbReference>
<dbReference type="InterPro" id="IPR034683">
    <property type="entry name" value="IspD/TarI"/>
</dbReference>
<dbReference type="SUPFAM" id="SSF53448">
    <property type="entry name" value="Nucleotide-diphospho-sugar transferases"/>
    <property type="match status" value="1"/>
</dbReference>
<dbReference type="GO" id="GO:0019288">
    <property type="term" value="P:isopentenyl diphosphate biosynthetic process, methylerythritol 4-phosphate pathway"/>
    <property type="evidence" value="ECO:0007669"/>
    <property type="project" value="UniProtKB-UniRule"/>
</dbReference>
<dbReference type="RefSeq" id="WP_085641101.1">
    <property type="nucleotide sequence ID" value="NZ_JFKC01000027.1"/>
</dbReference>
<feature type="site" description="Transition state stabilizer" evidence="7">
    <location>
        <position position="22"/>
    </location>
</feature>
<feature type="site" description="Positions MEP for the nucleophilic attack" evidence="7">
    <location>
        <position position="207"/>
    </location>
</feature>
<evidence type="ECO:0000256" key="7">
    <source>
        <dbReference type="HAMAP-Rule" id="MF_00108"/>
    </source>
</evidence>
<dbReference type="STRING" id="1123756.MGEO_18265"/>
<dbReference type="CDD" id="cd02516">
    <property type="entry name" value="CDP-ME_synthetase"/>
    <property type="match status" value="1"/>
</dbReference>
<gene>
    <name evidence="7" type="primary">ispD</name>
    <name evidence="8" type="ORF">MGEO_18265</name>
</gene>
<dbReference type="InterPro" id="IPR050088">
    <property type="entry name" value="IspD/TarI_cytidylyltransf_bact"/>
</dbReference>
<keyword evidence="9" id="KW-1185">Reference proteome</keyword>
<dbReference type="Gene3D" id="3.90.550.10">
    <property type="entry name" value="Spore Coat Polysaccharide Biosynthesis Protein SpsA, Chain A"/>
    <property type="match status" value="1"/>
</dbReference>
<evidence type="ECO:0000313" key="9">
    <source>
        <dbReference type="Proteomes" id="UP000193926"/>
    </source>
</evidence>
<proteinExistence type="inferred from homology"/>
<comment type="function">
    <text evidence="7">Catalyzes the formation of 4-diphosphocytidyl-2-C-methyl-D-erythritol from CTP and 2-C-methyl-D-erythritol 4-phosphate (MEP).</text>
</comment>
<dbReference type="GO" id="GO:0050518">
    <property type="term" value="F:2-C-methyl-D-erythritol 4-phosphate cytidylyltransferase activity"/>
    <property type="evidence" value="ECO:0007669"/>
    <property type="project" value="UniProtKB-UniRule"/>
</dbReference>
<name>A0A1X4NEC1_9RHOB</name>
<dbReference type="PROSITE" id="PS01295">
    <property type="entry name" value="ISPD"/>
    <property type="match status" value="1"/>
</dbReference>
<dbReference type="NCBIfam" id="TIGR00453">
    <property type="entry name" value="ispD"/>
    <property type="match status" value="1"/>
</dbReference>
<evidence type="ECO:0000256" key="2">
    <source>
        <dbReference type="ARBA" id="ARBA00004787"/>
    </source>
</evidence>
<dbReference type="UniPathway" id="UPA00056">
    <property type="reaction ID" value="UER00093"/>
</dbReference>
<accession>A0A1X4NEC1</accession>
<organism evidence="8 9">
    <name type="scientific">Marivita geojedonensis</name>
    <dbReference type="NCBI Taxonomy" id="1123756"/>
    <lineage>
        <taxon>Bacteria</taxon>
        <taxon>Pseudomonadati</taxon>
        <taxon>Pseudomonadota</taxon>
        <taxon>Alphaproteobacteria</taxon>
        <taxon>Rhodobacterales</taxon>
        <taxon>Roseobacteraceae</taxon>
        <taxon>Marivita</taxon>
    </lineage>
</organism>
<dbReference type="FunFam" id="3.90.550.10:FF:000003">
    <property type="entry name" value="2-C-methyl-D-erythritol 4-phosphate cytidylyltransferase"/>
    <property type="match status" value="1"/>
</dbReference>